<comment type="caution">
    <text evidence="4">The sequence shown here is derived from an EMBL/GenBank/DDBJ whole genome shotgun (WGS) entry which is preliminary data.</text>
</comment>
<name>A0A9P0EL70_9HYPO</name>
<feature type="domain" description="Xylanolytic transcriptional activator regulatory" evidence="3">
    <location>
        <begin position="336"/>
        <end position="409"/>
    </location>
</feature>
<dbReference type="EMBL" id="CABFOC020000040">
    <property type="protein sequence ID" value="CAH0051445.1"/>
    <property type="molecule type" value="Genomic_DNA"/>
</dbReference>
<dbReference type="GO" id="GO:0006351">
    <property type="term" value="P:DNA-templated transcription"/>
    <property type="evidence" value="ECO:0007669"/>
    <property type="project" value="InterPro"/>
</dbReference>
<feature type="compositionally biased region" description="Polar residues" evidence="2">
    <location>
        <begin position="97"/>
        <end position="109"/>
    </location>
</feature>
<keyword evidence="5" id="KW-1185">Reference proteome</keyword>
<keyword evidence="1" id="KW-0539">Nucleus</keyword>
<dbReference type="Proteomes" id="UP000775872">
    <property type="component" value="Unassembled WGS sequence"/>
</dbReference>
<dbReference type="PANTHER" id="PTHR46910">
    <property type="entry name" value="TRANSCRIPTION FACTOR PDR1"/>
    <property type="match status" value="1"/>
</dbReference>
<dbReference type="InterPro" id="IPR050987">
    <property type="entry name" value="AtrR-like"/>
</dbReference>
<evidence type="ECO:0000256" key="1">
    <source>
        <dbReference type="ARBA" id="ARBA00023242"/>
    </source>
</evidence>
<dbReference type="GO" id="GO:0008270">
    <property type="term" value="F:zinc ion binding"/>
    <property type="evidence" value="ECO:0007669"/>
    <property type="project" value="InterPro"/>
</dbReference>
<feature type="region of interest" description="Disordered" evidence="2">
    <location>
        <begin position="97"/>
        <end position="140"/>
    </location>
</feature>
<dbReference type="CDD" id="cd12148">
    <property type="entry name" value="fungal_TF_MHR"/>
    <property type="match status" value="1"/>
</dbReference>
<gene>
    <name evidence="4" type="ORF">CSOL1703_00014768</name>
</gene>
<dbReference type="InterPro" id="IPR007219">
    <property type="entry name" value="XnlR_reg_dom"/>
</dbReference>
<feature type="compositionally biased region" description="Polar residues" evidence="2">
    <location>
        <begin position="118"/>
        <end position="133"/>
    </location>
</feature>
<evidence type="ECO:0000313" key="4">
    <source>
        <dbReference type="EMBL" id="CAH0051445.1"/>
    </source>
</evidence>
<evidence type="ECO:0000313" key="5">
    <source>
        <dbReference type="Proteomes" id="UP000775872"/>
    </source>
</evidence>
<dbReference type="AlphaFoldDB" id="A0A9P0EL70"/>
<dbReference type="GO" id="GO:0003677">
    <property type="term" value="F:DNA binding"/>
    <property type="evidence" value="ECO:0007669"/>
    <property type="project" value="InterPro"/>
</dbReference>
<dbReference type="PANTHER" id="PTHR46910:SF5">
    <property type="entry name" value="ZN(II)2CYS6 TRANSCRIPTION FACTOR (EUROFUNG)"/>
    <property type="match status" value="1"/>
</dbReference>
<evidence type="ECO:0000256" key="2">
    <source>
        <dbReference type="SAM" id="MobiDB-lite"/>
    </source>
</evidence>
<evidence type="ECO:0000259" key="3">
    <source>
        <dbReference type="SMART" id="SM00906"/>
    </source>
</evidence>
<protein>
    <recommendedName>
        <fullName evidence="3">Xylanolytic transcriptional activator regulatory domain-containing protein</fullName>
    </recommendedName>
</protein>
<sequence length="714" mass="80053">MDGETFRGDLEPDTPNFPVRTVQKLSVEFYRPPGDSLNFVLLTVGTVRPVSAAQGFKPRPKRRRALVSNGYDDKLDDLSEKLDRVSLAVHNIECSLTPTTDKAPTNDVDSNPHRSPFSYVSPSLPQTSVNNDGLGSDLESDAGLASEATFAAKFAQQALDSNHPSDISDEVKSSLHALKDVLNEQEPGPSRPKPTGTHLLPPNSVRYGLRLPPLEMTMAALQKLRETPQLQFCWIMEIETIGQFVEYVMTVYSGTPTTAHLIIVQCGLHPLFMGLAEAEKYPIVKQNLKSQGTLCLANLDQVLASLSFNLPCTFDFILALVMASTNSMLRCRISMAWTYLAAAAQMSLTLGYNRDKPQRSEKKEDRRRRVGLFRILYIFDKMLSMRLNRSSLLRDDDIALSLADFEDSNMDRIFPIGQKWMKMATLYGRIYDDIYSPVALRRPQHIQEITARQLAVELQALYESRDPVEVVMERQMTVLRENGLEAVYEVVMHAEKVSHLAVQTLIYRSIQPSVYTGSAFCDECLSTANECLEEHKKCLSLLRNANASTMELYIHWALLSAPLMPFIVLFCRTFETREPDHLESLLAIVEPLENLPTDLPDAYRKQRQLFRLMYNVAFKYVNGSIASSSSVAQAGYIPDTPFEMVFADAGVPLPSQMQLNHGTQVGHHTEMLAGGIEPGSESFGDTVSVPDRGVELGAWFDQNQEIFRIMDESF</sequence>
<dbReference type="Pfam" id="PF04082">
    <property type="entry name" value="Fungal_trans"/>
    <property type="match status" value="1"/>
</dbReference>
<proteinExistence type="predicted"/>
<reference evidence="4" key="1">
    <citation type="submission" date="2021-10" db="EMBL/GenBank/DDBJ databases">
        <authorList>
            <person name="Piombo E."/>
        </authorList>
    </citation>
    <scope>NUCLEOTIDE SEQUENCE</scope>
</reference>
<dbReference type="GO" id="GO:0003700">
    <property type="term" value="F:DNA-binding transcription factor activity"/>
    <property type="evidence" value="ECO:0007669"/>
    <property type="project" value="InterPro"/>
</dbReference>
<dbReference type="OrthoDB" id="103819at2759"/>
<organism evidence="4 5">
    <name type="scientific">Clonostachys solani</name>
    <dbReference type="NCBI Taxonomy" id="160281"/>
    <lineage>
        <taxon>Eukaryota</taxon>
        <taxon>Fungi</taxon>
        <taxon>Dikarya</taxon>
        <taxon>Ascomycota</taxon>
        <taxon>Pezizomycotina</taxon>
        <taxon>Sordariomycetes</taxon>
        <taxon>Hypocreomycetidae</taxon>
        <taxon>Hypocreales</taxon>
        <taxon>Bionectriaceae</taxon>
        <taxon>Clonostachys</taxon>
    </lineage>
</organism>
<accession>A0A9P0EL70</accession>
<dbReference type="SMART" id="SM00906">
    <property type="entry name" value="Fungal_trans"/>
    <property type="match status" value="1"/>
</dbReference>